<name>A0A2G4YQK5_9PROT</name>
<accession>A0A2G4YQK5</accession>
<organism evidence="11 12">
    <name type="scientific">Paremcibacter congregatus</name>
    <dbReference type="NCBI Taxonomy" id="2043170"/>
    <lineage>
        <taxon>Bacteria</taxon>
        <taxon>Pseudomonadati</taxon>
        <taxon>Pseudomonadota</taxon>
        <taxon>Alphaproteobacteria</taxon>
        <taxon>Emcibacterales</taxon>
        <taxon>Emcibacteraceae</taxon>
        <taxon>Paremcibacter</taxon>
    </lineage>
</organism>
<evidence type="ECO:0000256" key="3">
    <source>
        <dbReference type="ARBA" id="ARBA00022490"/>
    </source>
</evidence>
<protein>
    <submittedName>
        <fullName evidence="11">Phosphofructokinase</fullName>
    </submittedName>
</protein>
<dbReference type="Pfam" id="PF00365">
    <property type="entry name" value="PFK"/>
    <property type="match status" value="1"/>
</dbReference>
<dbReference type="Gene3D" id="3.40.50.450">
    <property type="match status" value="1"/>
</dbReference>
<comment type="caution">
    <text evidence="11">The sequence shown here is derived from an EMBL/GenBank/DDBJ whole genome shotgun (WGS) entry which is preliminary data.</text>
</comment>
<keyword evidence="7" id="KW-0460">Magnesium</keyword>
<dbReference type="InterPro" id="IPR022953">
    <property type="entry name" value="ATP_PFK"/>
</dbReference>
<evidence type="ECO:0000256" key="6">
    <source>
        <dbReference type="ARBA" id="ARBA00022777"/>
    </source>
</evidence>
<dbReference type="GO" id="GO:0016208">
    <property type="term" value="F:AMP binding"/>
    <property type="evidence" value="ECO:0007669"/>
    <property type="project" value="TreeGrafter"/>
</dbReference>
<dbReference type="OrthoDB" id="9802503at2"/>
<dbReference type="InterPro" id="IPR012003">
    <property type="entry name" value="ATP_PFK_prok-type"/>
</dbReference>
<gene>
    <name evidence="11" type="ORF">CRD36_12495</name>
</gene>
<dbReference type="AlphaFoldDB" id="A0A2G4YQK5"/>
<dbReference type="GO" id="GO:0048029">
    <property type="term" value="F:monosaccharide binding"/>
    <property type="evidence" value="ECO:0007669"/>
    <property type="project" value="TreeGrafter"/>
</dbReference>
<dbReference type="RefSeq" id="WP_099473727.1">
    <property type="nucleotide sequence ID" value="NZ_CP041025.1"/>
</dbReference>
<dbReference type="GO" id="GO:0003872">
    <property type="term" value="F:6-phosphofructokinase activity"/>
    <property type="evidence" value="ECO:0007669"/>
    <property type="project" value="InterPro"/>
</dbReference>
<dbReference type="PIRSF" id="PIRSF000532">
    <property type="entry name" value="ATP_PFK_prok"/>
    <property type="match status" value="1"/>
</dbReference>
<dbReference type="GO" id="GO:0030388">
    <property type="term" value="P:fructose 1,6-bisphosphate metabolic process"/>
    <property type="evidence" value="ECO:0007669"/>
    <property type="project" value="TreeGrafter"/>
</dbReference>
<dbReference type="SUPFAM" id="SSF53784">
    <property type="entry name" value="Phosphofructokinase"/>
    <property type="match status" value="1"/>
</dbReference>
<keyword evidence="3" id="KW-0963">Cytoplasm</keyword>
<dbReference type="GO" id="GO:0006002">
    <property type="term" value="P:fructose 6-phosphate metabolic process"/>
    <property type="evidence" value="ECO:0007669"/>
    <property type="project" value="InterPro"/>
</dbReference>
<keyword evidence="6 11" id="KW-0418">Kinase</keyword>
<keyword evidence="4" id="KW-0808">Transferase</keyword>
<evidence type="ECO:0000256" key="7">
    <source>
        <dbReference type="ARBA" id="ARBA00022842"/>
    </source>
</evidence>
<dbReference type="Gene3D" id="3.40.50.460">
    <property type="entry name" value="Phosphofructokinase domain"/>
    <property type="match status" value="1"/>
</dbReference>
<evidence type="ECO:0000256" key="1">
    <source>
        <dbReference type="ARBA" id="ARBA00001946"/>
    </source>
</evidence>
<evidence type="ECO:0000313" key="11">
    <source>
        <dbReference type="EMBL" id="PHZ84614.1"/>
    </source>
</evidence>
<dbReference type="InterPro" id="IPR000023">
    <property type="entry name" value="Phosphofructokinase_dom"/>
</dbReference>
<evidence type="ECO:0000256" key="9">
    <source>
        <dbReference type="ARBA" id="ARBA00038478"/>
    </source>
</evidence>
<evidence type="ECO:0000256" key="5">
    <source>
        <dbReference type="ARBA" id="ARBA00022723"/>
    </source>
</evidence>
<dbReference type="InterPro" id="IPR035966">
    <property type="entry name" value="PKF_sf"/>
</dbReference>
<evidence type="ECO:0000256" key="2">
    <source>
        <dbReference type="ARBA" id="ARBA00004679"/>
    </source>
</evidence>
<reference evidence="11 12" key="1">
    <citation type="submission" date="2017-10" db="EMBL/GenBank/DDBJ databases">
        <title>Frigbacter circumglobatus gen. nov. sp. nov., isolated from sediment cultured in situ.</title>
        <authorList>
            <person name="Zhao Z."/>
        </authorList>
    </citation>
    <scope>NUCLEOTIDE SEQUENCE [LARGE SCALE GENOMIC DNA]</scope>
    <source>
        <strain evidence="11 12">ZYL</strain>
    </source>
</reference>
<comment type="similarity">
    <text evidence="9">Belongs to the phosphofructokinase type A (PFKA) family.</text>
</comment>
<evidence type="ECO:0000256" key="8">
    <source>
        <dbReference type="ARBA" id="ARBA00023152"/>
    </source>
</evidence>
<dbReference type="UniPathway" id="UPA00109">
    <property type="reaction ID" value="UER00182"/>
</dbReference>
<dbReference type="PRINTS" id="PR00476">
    <property type="entry name" value="PHFRCTKINASE"/>
</dbReference>
<dbReference type="FunCoup" id="A0A2G4YQK5">
    <property type="interactions" value="499"/>
</dbReference>
<proteinExistence type="inferred from homology"/>
<dbReference type="Proteomes" id="UP000229730">
    <property type="component" value="Unassembled WGS sequence"/>
</dbReference>
<dbReference type="GO" id="GO:0005524">
    <property type="term" value="F:ATP binding"/>
    <property type="evidence" value="ECO:0007669"/>
    <property type="project" value="InterPro"/>
</dbReference>
<keyword evidence="12" id="KW-1185">Reference proteome</keyword>
<dbReference type="GO" id="GO:0046872">
    <property type="term" value="F:metal ion binding"/>
    <property type="evidence" value="ECO:0007669"/>
    <property type="project" value="UniProtKB-KW"/>
</dbReference>
<comment type="pathway">
    <text evidence="2">Carbohydrate degradation; glycolysis; D-glyceraldehyde 3-phosphate and glycerone phosphate from D-glucose: step 3/4.</text>
</comment>
<keyword evidence="5" id="KW-0479">Metal-binding</keyword>
<evidence type="ECO:0000259" key="10">
    <source>
        <dbReference type="Pfam" id="PF00365"/>
    </source>
</evidence>
<dbReference type="PANTHER" id="PTHR13697">
    <property type="entry name" value="PHOSPHOFRUCTOKINASE"/>
    <property type="match status" value="1"/>
</dbReference>
<sequence length="383" mass="41721">MRIGVLTSGGDVPGLNACIKAIVQGADDRGWTVVGIRRGWRGLMSCDLSLSPQGDHCRVLSRHDVDGIENIGGTILHTSRLNPAQLHIRDVPGFLQGKLPPGLVEGSFDGTNHILRVLDYLDVDVLIPIGGDGSLRFAAHLHSKGFPVISIPKTMDNDVYGTDYCIGYSTCVTRCVDSLNTIRTSISSHERVALIELFGRHSGEPTLIAGHIASANRVLIPEVPVDLERLRDLLLKDKRDNPHNYALAVVAEGVCLTGREPVYEGQKDVYGRRRLGGIGRQICAAFREEEGLDCMTQSLAYLLRSGEPDALDKLAALSFGMMALQLLDAGETGRMTALRNGIYTTVDAGHCLEGQKRIDVGSWYDAAAYRPEIRNIVGRPLYL</sequence>
<dbReference type="PANTHER" id="PTHR13697:SF52">
    <property type="entry name" value="ATP-DEPENDENT 6-PHOSPHOFRUCTOKINASE 3"/>
    <property type="match status" value="1"/>
</dbReference>
<dbReference type="GO" id="GO:0061621">
    <property type="term" value="P:canonical glycolysis"/>
    <property type="evidence" value="ECO:0007669"/>
    <property type="project" value="TreeGrafter"/>
</dbReference>
<dbReference type="InParanoid" id="A0A2G4YQK5"/>
<evidence type="ECO:0000313" key="12">
    <source>
        <dbReference type="Proteomes" id="UP000229730"/>
    </source>
</evidence>
<dbReference type="GO" id="GO:0005945">
    <property type="term" value="C:6-phosphofructokinase complex"/>
    <property type="evidence" value="ECO:0007669"/>
    <property type="project" value="TreeGrafter"/>
</dbReference>
<dbReference type="NCBIfam" id="NF002872">
    <property type="entry name" value="PRK03202.1"/>
    <property type="match status" value="1"/>
</dbReference>
<feature type="domain" description="Phosphofructokinase" evidence="10">
    <location>
        <begin position="2"/>
        <end position="327"/>
    </location>
</feature>
<comment type="cofactor">
    <cofactor evidence="1">
        <name>Mg(2+)</name>
        <dbReference type="ChEBI" id="CHEBI:18420"/>
    </cofactor>
</comment>
<dbReference type="EMBL" id="PDEM01000024">
    <property type="protein sequence ID" value="PHZ84614.1"/>
    <property type="molecule type" value="Genomic_DNA"/>
</dbReference>
<dbReference type="GO" id="GO:0042802">
    <property type="term" value="F:identical protein binding"/>
    <property type="evidence" value="ECO:0007669"/>
    <property type="project" value="TreeGrafter"/>
</dbReference>
<keyword evidence="8" id="KW-0324">Glycolysis</keyword>
<evidence type="ECO:0000256" key="4">
    <source>
        <dbReference type="ARBA" id="ARBA00022679"/>
    </source>
</evidence>
<dbReference type="GO" id="GO:0070095">
    <property type="term" value="F:fructose-6-phosphate binding"/>
    <property type="evidence" value="ECO:0007669"/>
    <property type="project" value="TreeGrafter"/>
</dbReference>